<dbReference type="Proteomes" id="UP001158576">
    <property type="component" value="Chromosome PAR"/>
</dbReference>
<sequence>MQALEEEAKKEFTGLKLEVKCVTSFSPEKYNLFGILRQHKLGDKNFVGQERLADNHEIQIAFSQFRWNLQDTEIREYFHSPTGLAKDLKDKTIVVYVDSYSPPTNAERKKPDSVYESVPKIEGTYNGRFVRCINI</sequence>
<accession>A0ABN7S168</accession>
<organism evidence="1 2">
    <name type="scientific">Oikopleura dioica</name>
    <name type="common">Tunicate</name>
    <dbReference type="NCBI Taxonomy" id="34765"/>
    <lineage>
        <taxon>Eukaryota</taxon>
        <taxon>Metazoa</taxon>
        <taxon>Chordata</taxon>
        <taxon>Tunicata</taxon>
        <taxon>Appendicularia</taxon>
        <taxon>Copelata</taxon>
        <taxon>Oikopleuridae</taxon>
        <taxon>Oikopleura</taxon>
    </lineage>
</organism>
<dbReference type="EMBL" id="OU015568">
    <property type="protein sequence ID" value="CAG5090726.1"/>
    <property type="molecule type" value="Genomic_DNA"/>
</dbReference>
<evidence type="ECO:0000313" key="2">
    <source>
        <dbReference type="Proteomes" id="UP001158576"/>
    </source>
</evidence>
<name>A0ABN7S168_OIKDI</name>
<proteinExistence type="predicted"/>
<reference evidence="1 2" key="1">
    <citation type="submission" date="2021-04" db="EMBL/GenBank/DDBJ databases">
        <authorList>
            <person name="Bliznina A."/>
        </authorList>
    </citation>
    <scope>NUCLEOTIDE SEQUENCE [LARGE SCALE GENOMIC DNA]</scope>
</reference>
<gene>
    <name evidence="1" type="ORF">OKIOD_LOCUS4259</name>
</gene>
<keyword evidence="2" id="KW-1185">Reference proteome</keyword>
<evidence type="ECO:0000313" key="1">
    <source>
        <dbReference type="EMBL" id="CAG5090726.1"/>
    </source>
</evidence>
<protein>
    <submittedName>
        <fullName evidence="1">Oidioi.mRNA.OKI2018_I69.PAR.g12701.t1.cds</fullName>
    </submittedName>
</protein>